<accession>A0A428RJH6</accession>
<reference evidence="1 2" key="1">
    <citation type="submission" date="2017-06" db="EMBL/GenBank/DDBJ databases">
        <title>Comparative genomic analysis of Ambrosia Fusariam Clade fungi.</title>
        <authorList>
            <person name="Stajich J.E."/>
            <person name="Carrillo J."/>
            <person name="Kijimoto T."/>
            <person name="Eskalen A."/>
            <person name="O'Donnell K."/>
            <person name="Kasson M."/>
        </authorList>
    </citation>
    <scope>NUCLEOTIDE SEQUENCE [LARGE SCALE GENOMIC DNA]</scope>
    <source>
        <strain evidence="1 2">NRRL62606</strain>
    </source>
</reference>
<comment type="caution">
    <text evidence="1">The sequence shown here is derived from an EMBL/GenBank/DDBJ whole genome shotgun (WGS) entry which is preliminary data.</text>
</comment>
<sequence length="1021" mass="115048">MASLSNINASLLSAKNENTVALVNINLDVSWYRGTPPVEFLPVGSALAPWRKTEAEDGELHKTACRLGFLFNELVPETPNLIRCYGTRASEIMNSPNINPRGTWEDGPFRDFVGADGTCIWAAATSIPASLNTFLLACMLARAWDAKNATSIWAELVHERIAHVQAQLNMNKVVNPHTEMAIRQNISRADLAKWDASARAWLRRADQSMVRYHDQFQLIMNNVKTPFVDPGSTFEKVTRGWIRSMKVLEDLLRNVPQEVPDRAVLMAISAWHLYPDLLVCQDKTTKVTLGDPLFPPAAILTLGLGLRDSRRDNLCQWSLALSHLRYYGGPVKVRSEEGFQRVNFQDLWVVALGALLRQWQLPSSSLEASIIWFKRLGEVIRTSSASSSPEFSWLLKFCDAASSIDRPDDMESDPKMQLVHLGWWKATRLFGSGATIQPPYFGLCKLSVIRELQGDDDLELGFQYIREIASQINLQPEDAIAVYSHKLDDGTYVEWATILPVDDHAVRGPASQSKEAVKTNARWVYYQRRDYHLGRHAILNERKRHIQKLGEICTIVSKENIGQAIAFEQRNIDAMAVTWDQAPPLFKEATIATRFRALPLGTTALGATDFRLLIRETRLEGKSTRALANHGLKPGLAWLNNNPEVDAIVRHFKLLQPNYDFEESKAKRRKIVREPRDVDNDTYSGPLTSSKEDSGHLRNLWWASIDFLISLRALELATIIYRQLPTATVSLKVIDQELSKAHWIPARLKAIQFRQALSMSVEDESLKLSRRNVFAAIAMFESGYLNIDTEQLNEVVALCSEDSIFVSGILLSDPVTECSGINMRHLVGNIGQAGMVFMVAPLSPQIRAPKYDARRVRQHTYDGKCADKFKGTSLHLSFTDWKAALDWNYTGEIDQQVFLMESVISVQDKGQWVADIDVLELERSDFKVIQFSCDCYRDAPPPASEDILSLETWEEILDPPPSIGVIRSNGNWVARLAAITILAQQSHQNAVVLLGNEPICWKCLEDLFSEPEPCFPSFMIH</sequence>
<evidence type="ECO:0000313" key="2">
    <source>
        <dbReference type="Proteomes" id="UP000287972"/>
    </source>
</evidence>
<name>A0A428RJH6_9HYPO</name>
<dbReference type="AlphaFoldDB" id="A0A428RJH6"/>
<evidence type="ECO:0000313" key="1">
    <source>
        <dbReference type="EMBL" id="RSL77691.1"/>
    </source>
</evidence>
<dbReference type="Proteomes" id="UP000287972">
    <property type="component" value="Unassembled WGS sequence"/>
</dbReference>
<proteinExistence type="predicted"/>
<keyword evidence="2" id="KW-1185">Reference proteome</keyword>
<gene>
    <name evidence="1" type="ORF">CEP51_008839</name>
</gene>
<organism evidence="1 2">
    <name type="scientific">Fusarium floridanum</name>
    <dbReference type="NCBI Taxonomy" id="1325733"/>
    <lineage>
        <taxon>Eukaryota</taxon>
        <taxon>Fungi</taxon>
        <taxon>Dikarya</taxon>
        <taxon>Ascomycota</taxon>
        <taxon>Pezizomycotina</taxon>
        <taxon>Sordariomycetes</taxon>
        <taxon>Hypocreomycetidae</taxon>
        <taxon>Hypocreales</taxon>
        <taxon>Nectriaceae</taxon>
        <taxon>Fusarium</taxon>
        <taxon>Fusarium solani species complex</taxon>
    </lineage>
</organism>
<protein>
    <submittedName>
        <fullName evidence="1">Uncharacterized protein</fullName>
    </submittedName>
</protein>
<dbReference type="EMBL" id="NKCL01000237">
    <property type="protein sequence ID" value="RSL77691.1"/>
    <property type="molecule type" value="Genomic_DNA"/>
</dbReference>